<protein>
    <recommendedName>
        <fullName evidence="1">Reverse transcriptase domain-containing protein</fullName>
    </recommendedName>
</protein>
<organism evidence="2 3">
    <name type="scientific">Anaeramoeba flamelloides</name>
    <dbReference type="NCBI Taxonomy" id="1746091"/>
    <lineage>
        <taxon>Eukaryota</taxon>
        <taxon>Metamonada</taxon>
        <taxon>Anaeramoebidae</taxon>
        <taxon>Anaeramoeba</taxon>
    </lineage>
</organism>
<dbReference type="AlphaFoldDB" id="A0AAV7ZY49"/>
<accession>A0AAV7ZY49</accession>
<feature type="domain" description="Reverse transcriptase" evidence="1">
    <location>
        <begin position="1"/>
        <end position="62"/>
    </location>
</feature>
<evidence type="ECO:0000313" key="3">
    <source>
        <dbReference type="Proteomes" id="UP001146793"/>
    </source>
</evidence>
<gene>
    <name evidence="2" type="ORF">M0812_08655</name>
</gene>
<proteinExistence type="predicted"/>
<sequence length="179" mass="21459">MYVNDLILIIEGISKPKIEEYLKINVYPIIKKYGLTVNDTKTEKPTALKEIKYHNIWLNKKEYIKKNLLKAKHNYQKYIYIYIYIFANGTLSNPLKKQLFKAVILPQVLYDLDVFNLTQTYYNKIDTWVNKRLGKIIKIQWGTPSDILKRETRTEPTSHMILKRKTNFIKKLKLLNWIF</sequence>
<dbReference type="Proteomes" id="UP001146793">
    <property type="component" value="Unassembled WGS sequence"/>
</dbReference>
<dbReference type="EMBL" id="JANTQA010000021">
    <property type="protein sequence ID" value="KAJ3446119.1"/>
    <property type="molecule type" value="Genomic_DNA"/>
</dbReference>
<dbReference type="InterPro" id="IPR000477">
    <property type="entry name" value="RT_dom"/>
</dbReference>
<reference evidence="2" key="1">
    <citation type="submission" date="2022-08" db="EMBL/GenBank/DDBJ databases">
        <title>Novel sulphate-reducing endosymbionts in the free-living metamonad Anaeramoeba.</title>
        <authorList>
            <person name="Jerlstrom-Hultqvist J."/>
            <person name="Cepicka I."/>
            <person name="Gallot-Lavallee L."/>
            <person name="Salas-Leiva D."/>
            <person name="Curtis B.A."/>
            <person name="Zahonova K."/>
            <person name="Pipaliya S."/>
            <person name="Dacks J."/>
            <person name="Roger A.J."/>
        </authorList>
    </citation>
    <scope>NUCLEOTIDE SEQUENCE</scope>
    <source>
        <strain evidence="2">Busselton2</strain>
    </source>
</reference>
<dbReference type="PROSITE" id="PS50878">
    <property type="entry name" value="RT_POL"/>
    <property type="match status" value="1"/>
</dbReference>
<comment type="caution">
    <text evidence="2">The sequence shown here is derived from an EMBL/GenBank/DDBJ whole genome shotgun (WGS) entry which is preliminary data.</text>
</comment>
<evidence type="ECO:0000259" key="1">
    <source>
        <dbReference type="PROSITE" id="PS50878"/>
    </source>
</evidence>
<evidence type="ECO:0000313" key="2">
    <source>
        <dbReference type="EMBL" id="KAJ3446119.1"/>
    </source>
</evidence>
<name>A0AAV7ZY49_9EUKA</name>